<name>A0A366K879_9BIFI</name>
<dbReference type="EMBL" id="PDCG01000007">
    <property type="protein sequence ID" value="RBP97368.1"/>
    <property type="molecule type" value="Genomic_DNA"/>
</dbReference>
<organism evidence="1 2">
    <name type="scientific">Bifidobacterium aemilianum</name>
    <dbReference type="NCBI Taxonomy" id="2493120"/>
    <lineage>
        <taxon>Bacteria</taxon>
        <taxon>Bacillati</taxon>
        <taxon>Actinomycetota</taxon>
        <taxon>Actinomycetes</taxon>
        <taxon>Bifidobacteriales</taxon>
        <taxon>Bifidobacteriaceae</taxon>
        <taxon>Bifidobacterium</taxon>
    </lineage>
</organism>
<gene>
    <name evidence="1" type="ORF">CRD60_07005</name>
</gene>
<accession>A0A366K879</accession>
<dbReference type="RefSeq" id="WP_113860578.1">
    <property type="nucleotide sequence ID" value="NZ_PDCG01000007.1"/>
</dbReference>
<dbReference type="Proteomes" id="UP000252530">
    <property type="component" value="Unassembled WGS sequence"/>
</dbReference>
<dbReference type="AlphaFoldDB" id="A0A366K879"/>
<reference evidence="1 2" key="1">
    <citation type="submission" date="2017-10" db="EMBL/GenBank/DDBJ databases">
        <title>Bifidobacterium xylocopum sp. nov. and Bifidobacterium aemilianum sp. nov., from the carpenter bee (Xylocopa violacea) digestive tract.</title>
        <authorList>
            <person name="Alberoni D."/>
            <person name="Baffoni L."/>
            <person name="Di Gioia D."/>
            <person name="Gaggia F."/>
            <person name="Biavati B."/>
        </authorList>
    </citation>
    <scope>NUCLEOTIDE SEQUENCE [LARGE SCALE GENOMIC DNA]</scope>
    <source>
        <strain evidence="1 2">XV10</strain>
    </source>
</reference>
<keyword evidence="2" id="KW-1185">Reference proteome</keyword>
<evidence type="ECO:0000313" key="1">
    <source>
        <dbReference type="EMBL" id="RBP97368.1"/>
    </source>
</evidence>
<proteinExistence type="predicted"/>
<evidence type="ECO:0000313" key="2">
    <source>
        <dbReference type="Proteomes" id="UP000252530"/>
    </source>
</evidence>
<comment type="caution">
    <text evidence="1">The sequence shown here is derived from an EMBL/GenBank/DDBJ whole genome shotgun (WGS) entry which is preliminary data.</text>
</comment>
<sequence>MRQGTAKLTIPKQFVVQGQQNGGIAVPAGVRFGYQESGTTNEVTLDWDNLIEPQNAVMVPLNFAENTIYDDYNGKETSIQTLAASPRMVPGPTAAARISAPQASRLSKWTIRMQPSS</sequence>
<protein>
    <submittedName>
        <fullName evidence="1">Uncharacterized protein</fullName>
    </submittedName>
</protein>